<dbReference type="Gene3D" id="3.30.420.10">
    <property type="entry name" value="Ribonuclease H-like superfamily/Ribonuclease H"/>
    <property type="match status" value="1"/>
</dbReference>
<keyword evidence="3" id="KW-1185">Reference proteome</keyword>
<evidence type="ECO:0000259" key="1">
    <source>
        <dbReference type="PROSITE" id="PS50994"/>
    </source>
</evidence>
<sequence>MNGVDYNIINNNNAQKNTPKNTIRPWEVADTPWRKIHVDFAGPINGEMFSFPVNAHWKWPEALCMPHITTEQTIDALKTIFCRFGFPEILVSDNGTQFTAEKFASLYAKSGIRHITTVPYHRQSHGQVGRFVDTLECALRRTFSENSRKIIVYGTF</sequence>
<dbReference type="PANTHER" id="PTHR37984">
    <property type="entry name" value="PROTEIN CBG26694"/>
    <property type="match status" value="1"/>
</dbReference>
<dbReference type="InterPro" id="IPR001584">
    <property type="entry name" value="Integrase_cat-core"/>
</dbReference>
<dbReference type="GO" id="GO:0015074">
    <property type="term" value="P:DNA integration"/>
    <property type="evidence" value="ECO:0007669"/>
    <property type="project" value="InterPro"/>
</dbReference>
<dbReference type="GO" id="GO:0003676">
    <property type="term" value="F:nucleic acid binding"/>
    <property type="evidence" value="ECO:0007669"/>
    <property type="project" value="InterPro"/>
</dbReference>
<dbReference type="InterPro" id="IPR050951">
    <property type="entry name" value="Retrovirus_Pol_polyprotein"/>
</dbReference>
<dbReference type="OrthoDB" id="5851910at2759"/>
<evidence type="ECO:0000313" key="3">
    <source>
        <dbReference type="Proteomes" id="UP000267096"/>
    </source>
</evidence>
<dbReference type="InterPro" id="IPR012337">
    <property type="entry name" value="RNaseH-like_sf"/>
</dbReference>
<dbReference type="EMBL" id="UYRR01031023">
    <property type="protein sequence ID" value="VDK43827.1"/>
    <property type="molecule type" value="Genomic_DNA"/>
</dbReference>
<reference evidence="4" key="1">
    <citation type="submission" date="2017-02" db="UniProtKB">
        <authorList>
            <consortium name="WormBaseParasite"/>
        </authorList>
    </citation>
    <scope>IDENTIFICATION</scope>
</reference>
<dbReference type="PANTHER" id="PTHR37984:SF5">
    <property type="entry name" value="PROTEIN NYNRIN-LIKE"/>
    <property type="match status" value="1"/>
</dbReference>
<evidence type="ECO:0000313" key="4">
    <source>
        <dbReference type="WBParaSite" id="ASIM_0001130101-mRNA-1"/>
    </source>
</evidence>
<dbReference type="WBParaSite" id="ASIM_0001130101-mRNA-1">
    <property type="protein sequence ID" value="ASIM_0001130101-mRNA-1"/>
    <property type="gene ID" value="ASIM_0001130101"/>
</dbReference>
<dbReference type="InterPro" id="IPR036397">
    <property type="entry name" value="RNaseH_sf"/>
</dbReference>
<dbReference type="Pfam" id="PF00665">
    <property type="entry name" value="rve"/>
    <property type="match status" value="1"/>
</dbReference>
<protein>
    <submittedName>
        <fullName evidence="4">Integrase catalytic domain-containing protein</fullName>
    </submittedName>
</protein>
<feature type="domain" description="Integrase catalytic" evidence="1">
    <location>
        <begin position="28"/>
        <end position="156"/>
    </location>
</feature>
<organism evidence="4">
    <name type="scientific">Anisakis simplex</name>
    <name type="common">Herring worm</name>
    <dbReference type="NCBI Taxonomy" id="6269"/>
    <lineage>
        <taxon>Eukaryota</taxon>
        <taxon>Metazoa</taxon>
        <taxon>Ecdysozoa</taxon>
        <taxon>Nematoda</taxon>
        <taxon>Chromadorea</taxon>
        <taxon>Rhabditida</taxon>
        <taxon>Spirurina</taxon>
        <taxon>Ascaridomorpha</taxon>
        <taxon>Ascaridoidea</taxon>
        <taxon>Anisakidae</taxon>
        <taxon>Anisakis</taxon>
        <taxon>Anisakis simplex complex</taxon>
    </lineage>
</organism>
<evidence type="ECO:0000313" key="2">
    <source>
        <dbReference type="EMBL" id="VDK43827.1"/>
    </source>
</evidence>
<name>A0A0M3JTE8_ANISI</name>
<dbReference type="AlphaFoldDB" id="A0A0M3JTE8"/>
<dbReference type="Proteomes" id="UP000267096">
    <property type="component" value="Unassembled WGS sequence"/>
</dbReference>
<gene>
    <name evidence="2" type="ORF">ASIM_LOCUS10859</name>
</gene>
<accession>A0A0M3JTE8</accession>
<dbReference type="PROSITE" id="PS50994">
    <property type="entry name" value="INTEGRASE"/>
    <property type="match status" value="1"/>
</dbReference>
<dbReference type="SUPFAM" id="SSF53098">
    <property type="entry name" value="Ribonuclease H-like"/>
    <property type="match status" value="1"/>
</dbReference>
<proteinExistence type="predicted"/>
<reference evidence="2 3" key="2">
    <citation type="submission" date="2018-11" db="EMBL/GenBank/DDBJ databases">
        <authorList>
            <consortium name="Pathogen Informatics"/>
        </authorList>
    </citation>
    <scope>NUCLEOTIDE SEQUENCE [LARGE SCALE GENOMIC DNA]</scope>
</reference>